<dbReference type="Proteomes" id="UP001172155">
    <property type="component" value="Unassembled WGS sequence"/>
</dbReference>
<evidence type="ECO:0000313" key="4">
    <source>
        <dbReference type="Proteomes" id="UP001172155"/>
    </source>
</evidence>
<dbReference type="PANTHER" id="PTHR43625">
    <property type="entry name" value="AFLATOXIN B1 ALDEHYDE REDUCTASE"/>
    <property type="match status" value="1"/>
</dbReference>
<dbReference type="SUPFAM" id="SSF51430">
    <property type="entry name" value="NAD(P)-linked oxidoreductase"/>
    <property type="match status" value="1"/>
</dbReference>
<reference evidence="3" key="1">
    <citation type="submission" date="2023-06" db="EMBL/GenBank/DDBJ databases">
        <title>Genome-scale phylogeny and comparative genomics of the fungal order Sordariales.</title>
        <authorList>
            <consortium name="Lawrence Berkeley National Laboratory"/>
            <person name="Hensen N."/>
            <person name="Bonometti L."/>
            <person name="Westerberg I."/>
            <person name="Brannstrom I.O."/>
            <person name="Guillou S."/>
            <person name="Cros-Aarteil S."/>
            <person name="Calhoun S."/>
            <person name="Haridas S."/>
            <person name="Kuo A."/>
            <person name="Mondo S."/>
            <person name="Pangilinan J."/>
            <person name="Riley R."/>
            <person name="LaButti K."/>
            <person name="Andreopoulos B."/>
            <person name="Lipzen A."/>
            <person name="Chen C."/>
            <person name="Yanf M."/>
            <person name="Daum C."/>
            <person name="Ng V."/>
            <person name="Clum A."/>
            <person name="Steindorff A."/>
            <person name="Ohm R."/>
            <person name="Martin F."/>
            <person name="Silar P."/>
            <person name="Natvig D."/>
            <person name="Lalanne C."/>
            <person name="Gautier V."/>
            <person name="Ament-velasquez S.L."/>
            <person name="Kruys A."/>
            <person name="Hutchinson M.I."/>
            <person name="Powell A.J."/>
            <person name="Barry K."/>
            <person name="Miller A.N."/>
            <person name="Grigoriev I.V."/>
            <person name="Debuchy R."/>
            <person name="Gladieux P."/>
            <person name="Thoren M.H."/>
            <person name="Johannesson H."/>
        </authorList>
    </citation>
    <scope>NUCLEOTIDE SEQUENCE</scope>
    <source>
        <strain evidence="3">SMH3187-1</strain>
    </source>
</reference>
<dbReference type="Pfam" id="PF00248">
    <property type="entry name" value="Aldo_ket_red"/>
    <property type="match status" value="1"/>
</dbReference>
<evidence type="ECO:0000313" key="3">
    <source>
        <dbReference type="EMBL" id="KAK0752782.1"/>
    </source>
</evidence>
<dbReference type="EMBL" id="JAUKUD010000001">
    <property type="protein sequence ID" value="KAK0752782.1"/>
    <property type="molecule type" value="Genomic_DNA"/>
</dbReference>
<organism evidence="3 4">
    <name type="scientific">Schizothecium vesticola</name>
    <dbReference type="NCBI Taxonomy" id="314040"/>
    <lineage>
        <taxon>Eukaryota</taxon>
        <taxon>Fungi</taxon>
        <taxon>Dikarya</taxon>
        <taxon>Ascomycota</taxon>
        <taxon>Pezizomycotina</taxon>
        <taxon>Sordariomycetes</taxon>
        <taxon>Sordariomycetidae</taxon>
        <taxon>Sordariales</taxon>
        <taxon>Schizotheciaceae</taxon>
        <taxon>Schizothecium</taxon>
    </lineage>
</organism>
<evidence type="ECO:0000256" key="1">
    <source>
        <dbReference type="ARBA" id="ARBA00023002"/>
    </source>
</evidence>
<gene>
    <name evidence="3" type="ORF">B0T18DRAFT_312840</name>
</gene>
<sequence length="343" mass="36987">MTPPIPTRRLGLSGPAIPALGLGLMGLSGVYGAPDPDTPRLALLTRAHALGLTLWDTASAYGDSEVLLGKWFAADPSRRASVFLASKFGLKPDPSTGGIQIDSSPAYCRAQCEDSLDRLGTGWIDLYYAHRVDGSTPVEETMAELVRLKEEGKIRHIGLCSVSADTLRRAHAVHPVDAYQVEYSLFGALAIEGDEGGRVLETCRELGVTVFAYSPLGRGMLGGKIRSRDDLNGEGDLRQWFPRFSGENLPGNLGLVEKLVGMAEEKGCTAAQLSLAWLLAQEGVVPIPGTRRVEYVEENVGAVGVELTAEEERQVRKWVEEAGLVGEREIPGMMVEFNDSVPL</sequence>
<name>A0AA40F858_9PEZI</name>
<keyword evidence="4" id="KW-1185">Reference proteome</keyword>
<dbReference type="PANTHER" id="PTHR43625:SF40">
    <property type="entry name" value="ALDO-KETO REDUCTASE YAKC [NADP(+)]"/>
    <property type="match status" value="1"/>
</dbReference>
<comment type="caution">
    <text evidence="3">The sequence shown here is derived from an EMBL/GenBank/DDBJ whole genome shotgun (WGS) entry which is preliminary data.</text>
</comment>
<accession>A0AA40F858</accession>
<dbReference type="InterPro" id="IPR036812">
    <property type="entry name" value="NAD(P)_OxRdtase_dom_sf"/>
</dbReference>
<dbReference type="GO" id="GO:0016491">
    <property type="term" value="F:oxidoreductase activity"/>
    <property type="evidence" value="ECO:0007669"/>
    <property type="project" value="UniProtKB-KW"/>
</dbReference>
<feature type="domain" description="NADP-dependent oxidoreductase" evidence="2">
    <location>
        <begin position="20"/>
        <end position="317"/>
    </location>
</feature>
<dbReference type="AlphaFoldDB" id="A0AA40F858"/>
<dbReference type="InterPro" id="IPR050791">
    <property type="entry name" value="Aldo-Keto_reductase"/>
</dbReference>
<dbReference type="Gene3D" id="3.20.20.100">
    <property type="entry name" value="NADP-dependent oxidoreductase domain"/>
    <property type="match status" value="1"/>
</dbReference>
<dbReference type="GO" id="GO:0005737">
    <property type="term" value="C:cytoplasm"/>
    <property type="evidence" value="ECO:0007669"/>
    <property type="project" value="TreeGrafter"/>
</dbReference>
<keyword evidence="1" id="KW-0560">Oxidoreductase</keyword>
<proteinExistence type="predicted"/>
<protein>
    <submittedName>
        <fullName evidence="3">NADP-dependent oxidoreductase domain-containing protein</fullName>
    </submittedName>
</protein>
<dbReference type="InterPro" id="IPR023210">
    <property type="entry name" value="NADP_OxRdtase_dom"/>
</dbReference>
<evidence type="ECO:0000259" key="2">
    <source>
        <dbReference type="Pfam" id="PF00248"/>
    </source>
</evidence>